<dbReference type="SUPFAM" id="SSF56112">
    <property type="entry name" value="Protein kinase-like (PK-like)"/>
    <property type="match status" value="1"/>
</dbReference>
<evidence type="ECO:0000256" key="1">
    <source>
        <dbReference type="ARBA" id="ARBA00004479"/>
    </source>
</evidence>
<evidence type="ECO:0000256" key="14">
    <source>
        <dbReference type="PROSITE-ProRule" id="PRU10141"/>
    </source>
</evidence>
<dbReference type="PROSITE" id="PS50011">
    <property type="entry name" value="PROTEIN_KINASE_DOM"/>
    <property type="match status" value="1"/>
</dbReference>
<dbReference type="Pfam" id="PF13947">
    <property type="entry name" value="GUB_WAK_bind"/>
    <property type="match status" value="1"/>
</dbReference>
<dbReference type="PROSITE" id="PS01187">
    <property type="entry name" value="EGF_CA"/>
    <property type="match status" value="1"/>
</dbReference>
<dbReference type="PROSITE" id="PS50026">
    <property type="entry name" value="EGF_3"/>
    <property type="match status" value="1"/>
</dbReference>
<evidence type="ECO:0000259" key="16">
    <source>
        <dbReference type="PROSITE" id="PS50011"/>
    </source>
</evidence>
<dbReference type="CDD" id="cd00054">
    <property type="entry name" value="EGF_CA"/>
    <property type="match status" value="1"/>
</dbReference>
<dbReference type="InterPro" id="IPR008271">
    <property type="entry name" value="Ser/Thr_kinase_AS"/>
</dbReference>
<keyword evidence="11" id="KW-1015">Disulfide bond</keyword>
<dbReference type="SMART" id="SM00181">
    <property type="entry name" value="EGF"/>
    <property type="match status" value="2"/>
</dbReference>
<evidence type="ECO:0000256" key="10">
    <source>
        <dbReference type="ARBA" id="ARBA00023136"/>
    </source>
</evidence>
<dbReference type="InterPro" id="IPR000719">
    <property type="entry name" value="Prot_kinase_dom"/>
</dbReference>
<organism evidence="18">
    <name type="scientific">Musa acuminata subsp. malaccensis</name>
    <name type="common">Wild banana</name>
    <name type="synonym">Musa malaccensis</name>
    <dbReference type="NCBI Taxonomy" id="214687"/>
    <lineage>
        <taxon>Eukaryota</taxon>
        <taxon>Viridiplantae</taxon>
        <taxon>Streptophyta</taxon>
        <taxon>Embryophyta</taxon>
        <taxon>Tracheophyta</taxon>
        <taxon>Spermatophyta</taxon>
        <taxon>Magnoliopsida</taxon>
        <taxon>Liliopsida</taxon>
        <taxon>Zingiberales</taxon>
        <taxon>Musaceae</taxon>
        <taxon>Musa</taxon>
    </lineage>
</organism>
<keyword evidence="7" id="KW-0418">Kinase</keyword>
<evidence type="ECO:0000313" key="18">
    <source>
        <dbReference type="EMBL" id="CAG1838980.1"/>
    </source>
</evidence>
<evidence type="ECO:0000256" key="2">
    <source>
        <dbReference type="ARBA" id="ARBA00022527"/>
    </source>
</evidence>
<dbReference type="InterPro" id="IPR000742">
    <property type="entry name" value="EGF"/>
</dbReference>
<dbReference type="Gene3D" id="1.10.510.10">
    <property type="entry name" value="Transferase(Phosphotransferase) domain 1"/>
    <property type="match status" value="1"/>
</dbReference>
<accession>A0A8D7A1H2</accession>
<dbReference type="InterPro" id="IPR000152">
    <property type="entry name" value="EGF-type_Asp/Asn_hydroxyl_site"/>
</dbReference>
<dbReference type="PROSITE" id="PS00108">
    <property type="entry name" value="PROTEIN_KINASE_ST"/>
    <property type="match status" value="1"/>
</dbReference>
<evidence type="ECO:0000256" key="11">
    <source>
        <dbReference type="ARBA" id="ARBA00023157"/>
    </source>
</evidence>
<dbReference type="Gene3D" id="3.30.200.20">
    <property type="entry name" value="Phosphorylase Kinase, domain 1"/>
    <property type="match status" value="1"/>
</dbReference>
<dbReference type="SUPFAM" id="SSF57196">
    <property type="entry name" value="EGF/Laminin"/>
    <property type="match status" value="1"/>
</dbReference>
<dbReference type="InterPro" id="IPR045274">
    <property type="entry name" value="WAK-like"/>
</dbReference>
<dbReference type="GO" id="GO:0016020">
    <property type="term" value="C:membrane"/>
    <property type="evidence" value="ECO:0007669"/>
    <property type="project" value="UniProtKB-SubCell"/>
</dbReference>
<evidence type="ECO:0000256" key="3">
    <source>
        <dbReference type="ARBA" id="ARBA00022679"/>
    </source>
</evidence>
<gene>
    <name evidence="18" type="ORF">GSMUA_271570.1</name>
</gene>
<evidence type="ECO:0000256" key="5">
    <source>
        <dbReference type="ARBA" id="ARBA00022729"/>
    </source>
</evidence>
<dbReference type="AlphaFoldDB" id="A0A8D7A1H2"/>
<feature type="binding site" evidence="14">
    <location>
        <position position="466"/>
    </location>
    <ligand>
        <name>ATP</name>
        <dbReference type="ChEBI" id="CHEBI:30616"/>
    </ligand>
</feature>
<evidence type="ECO:0000256" key="15">
    <source>
        <dbReference type="SAM" id="SignalP"/>
    </source>
</evidence>
<keyword evidence="2" id="KW-0723">Serine/threonine-protein kinase</keyword>
<dbReference type="InterPro" id="IPR025287">
    <property type="entry name" value="WAK_GUB"/>
</dbReference>
<dbReference type="SMART" id="SM00220">
    <property type="entry name" value="S_TKc"/>
    <property type="match status" value="1"/>
</dbReference>
<dbReference type="InterPro" id="IPR011009">
    <property type="entry name" value="Kinase-like_dom_sf"/>
</dbReference>
<dbReference type="SMART" id="SM00179">
    <property type="entry name" value="EGF_CA"/>
    <property type="match status" value="1"/>
</dbReference>
<feature type="chain" id="PRO_5034700623" evidence="15">
    <location>
        <begin position="25"/>
        <end position="764"/>
    </location>
</feature>
<evidence type="ECO:0000256" key="7">
    <source>
        <dbReference type="ARBA" id="ARBA00022777"/>
    </source>
</evidence>
<feature type="domain" description="Protein kinase" evidence="16">
    <location>
        <begin position="437"/>
        <end position="719"/>
    </location>
</feature>
<dbReference type="PROSITE" id="PS00010">
    <property type="entry name" value="ASX_HYDROXYL"/>
    <property type="match status" value="1"/>
</dbReference>
<dbReference type="GO" id="GO:0007166">
    <property type="term" value="P:cell surface receptor signaling pathway"/>
    <property type="evidence" value="ECO:0007669"/>
    <property type="project" value="InterPro"/>
</dbReference>
<keyword evidence="6 14" id="KW-0547">Nucleotide-binding</keyword>
<keyword evidence="3" id="KW-0808">Transferase</keyword>
<dbReference type="EMBL" id="HG996470">
    <property type="protein sequence ID" value="CAG1838980.1"/>
    <property type="molecule type" value="Genomic_DNA"/>
</dbReference>
<dbReference type="FunFam" id="3.30.200.20:FF:000043">
    <property type="entry name" value="Wall-associated receptor kinase 2"/>
    <property type="match status" value="1"/>
</dbReference>
<dbReference type="GO" id="GO:0005524">
    <property type="term" value="F:ATP binding"/>
    <property type="evidence" value="ECO:0007669"/>
    <property type="project" value="UniProtKB-UniRule"/>
</dbReference>
<keyword evidence="8 14" id="KW-0067">ATP-binding</keyword>
<dbReference type="GO" id="GO:0030247">
    <property type="term" value="F:polysaccharide binding"/>
    <property type="evidence" value="ECO:0007669"/>
    <property type="project" value="InterPro"/>
</dbReference>
<evidence type="ECO:0000256" key="9">
    <source>
        <dbReference type="ARBA" id="ARBA00022989"/>
    </source>
</evidence>
<dbReference type="PROSITE" id="PS00107">
    <property type="entry name" value="PROTEIN_KINASE_ATP"/>
    <property type="match status" value="1"/>
</dbReference>
<dbReference type="InterPro" id="IPR018097">
    <property type="entry name" value="EGF_Ca-bd_CS"/>
</dbReference>
<keyword evidence="5 15" id="KW-0732">Signal</keyword>
<name>A0A8D7A1H2_MUSAM</name>
<dbReference type="FunFam" id="2.10.25.10:FF:000628">
    <property type="entry name" value="Wall-associated receptor kinase 2"/>
    <property type="match status" value="1"/>
</dbReference>
<reference evidence="18" key="1">
    <citation type="submission" date="2021-03" db="EMBL/GenBank/DDBJ databases">
        <authorList>
            <consortium name="Genoscope - CEA"/>
            <person name="William W."/>
        </authorList>
    </citation>
    <scope>NUCLEOTIDE SEQUENCE</scope>
    <source>
        <strain evidence="18">Doubled-haploid Pahang</strain>
    </source>
</reference>
<dbReference type="GO" id="GO:0005509">
    <property type="term" value="F:calcium ion binding"/>
    <property type="evidence" value="ECO:0007669"/>
    <property type="project" value="InterPro"/>
</dbReference>
<sequence length="764" mass="85246">MEAVLVYGLFQLLLLLTEAASAASAESRRDGCPTTCGNVDIPYPFGIGPNCFMEGFELYCNKTEAGIEKPFVFNVEVINISVQLGQARLLSPVSSQCYNTSTNSSDYYVWRMNFDDTPYRFSDVHNKFTIIGCNTLAYIGSPRDNNSYESGCVSVCHNEDSLVDDSCSGIGCCQTTIPENLTYYNIQFDANFDSSSIWEFSPCSYAILLEASWFKFHETYITTNQLQNKTDGWAPVVVDWAIRNETCEVAKLNHNSYACISANSVCLSSTNSPGYLCNCSSGYQGNPYIHNGCQDIDECDYNDKYPCHGICTNTPGGYYCSCPQGTHGKASIAECTPDQKLPLAVKVVIGSLFHLHSSLSFSNICVIISGTSSSLALLLLCSMCIYMVYERRRFTKDKERYFKEHGGWLLLEEIKGKQGVAFKIFTNQELEQATDRFDDNRVLGRGGYGTVYKGVLEDNQIVAVKKPKMINEISNNEFGKEMFILSQINHKNIVKLLGCCLEVEVPMLVYEFVTNGTLFHLIHEHNRTSPIPLGTRLRIAYESADALAYLHSSASPPIIHGDVKPSNILLDENYMAKVSDFGASKLVPKDEDQFATLVQGTCGYLDPEYLQTCQLTDKSDVYSFGVVLLELLTGKKALCFEGSEEERSLASNFIAAMNENRLLEILDNQVKSEGDMELIQEISELAKQCLNVRGEERPTMKEVATELDKLRKSKLHPWIPHNAEETESLLGESSNDHGLNYNGIDTTTSYTTEKRLALDIEYGR</sequence>
<evidence type="ECO:0000256" key="4">
    <source>
        <dbReference type="ARBA" id="ARBA00022692"/>
    </source>
</evidence>
<comment type="caution">
    <text evidence="13">Lacks conserved residue(s) required for the propagation of feature annotation.</text>
</comment>
<evidence type="ECO:0000259" key="17">
    <source>
        <dbReference type="PROSITE" id="PS50026"/>
    </source>
</evidence>
<dbReference type="InterPro" id="IPR001881">
    <property type="entry name" value="EGF-like_Ca-bd_dom"/>
</dbReference>
<keyword evidence="9" id="KW-1133">Transmembrane helix</keyword>
<keyword evidence="10" id="KW-0472">Membrane</keyword>
<dbReference type="PANTHER" id="PTHR27005:SF479">
    <property type="entry name" value="OS06G0706600 PROTEIN"/>
    <property type="match status" value="1"/>
</dbReference>
<feature type="domain" description="EGF-like" evidence="17">
    <location>
        <begin position="295"/>
        <end position="332"/>
    </location>
</feature>
<evidence type="ECO:0000256" key="8">
    <source>
        <dbReference type="ARBA" id="ARBA00022840"/>
    </source>
</evidence>
<keyword evidence="12" id="KW-0325">Glycoprotein</keyword>
<keyword evidence="13" id="KW-0245">EGF-like domain</keyword>
<dbReference type="FunFam" id="1.10.510.10:FF:000084">
    <property type="entry name" value="Wall-associated receptor kinase 2"/>
    <property type="match status" value="1"/>
</dbReference>
<evidence type="ECO:0000256" key="13">
    <source>
        <dbReference type="PROSITE-ProRule" id="PRU00076"/>
    </source>
</evidence>
<evidence type="ECO:0000256" key="6">
    <source>
        <dbReference type="ARBA" id="ARBA00022741"/>
    </source>
</evidence>
<dbReference type="Pfam" id="PF00069">
    <property type="entry name" value="Pkinase"/>
    <property type="match status" value="1"/>
</dbReference>
<protein>
    <submittedName>
        <fullName evidence="18">(wild Malaysian banana) hypothetical protein</fullName>
    </submittedName>
</protein>
<dbReference type="CDD" id="cd14066">
    <property type="entry name" value="STKc_IRAK"/>
    <property type="match status" value="1"/>
</dbReference>
<dbReference type="PANTHER" id="PTHR27005">
    <property type="entry name" value="WALL-ASSOCIATED RECEPTOR KINASE-LIKE 21"/>
    <property type="match status" value="1"/>
</dbReference>
<dbReference type="GO" id="GO:0004674">
    <property type="term" value="F:protein serine/threonine kinase activity"/>
    <property type="evidence" value="ECO:0007669"/>
    <property type="project" value="UniProtKB-KW"/>
</dbReference>
<proteinExistence type="predicted"/>
<keyword evidence="4" id="KW-0812">Transmembrane</keyword>
<dbReference type="InterPro" id="IPR017441">
    <property type="entry name" value="Protein_kinase_ATP_BS"/>
</dbReference>
<dbReference type="Gene3D" id="2.10.25.10">
    <property type="entry name" value="Laminin"/>
    <property type="match status" value="1"/>
</dbReference>
<evidence type="ECO:0000256" key="12">
    <source>
        <dbReference type="ARBA" id="ARBA00023180"/>
    </source>
</evidence>
<feature type="signal peptide" evidence="15">
    <location>
        <begin position="1"/>
        <end position="24"/>
    </location>
</feature>
<comment type="subcellular location">
    <subcellularLocation>
        <location evidence="1">Membrane</location>
        <topology evidence="1">Single-pass type I membrane protein</topology>
    </subcellularLocation>
</comment>